<protein>
    <submittedName>
        <fullName evidence="1">Uncharacterized protein</fullName>
    </submittedName>
</protein>
<name>A0A0F9PP73_9ZZZZ</name>
<proteinExistence type="predicted"/>
<dbReference type="AlphaFoldDB" id="A0A0F9PP73"/>
<sequence>MNPLREKLKIPLNALEALNDFIMNENNPLINDLFKIIEKYGGIEDINKKAEEANRIDVILHKLEKKKPEFVKNIQWLEEQRDKNAFISIPKYKRKILGEKYDIIDVDDNYAITLELSACQYFPFLIDIAEDAIKNQKLMPARIIRVRKMKEQEEDGDLLAMTAAMQIIGASFVETLDTKGTAPGADGLPINIHLGGPDTIAGYFGGVGQPNDYALKWVDEFLYYYTNYGVKQVLNVNPGTVLLGYFIYKLGINNEFKISVFMGNDNPYSSLWTLMTAKLFSREDGTSPLIGYNLSNAVNNETLELSAYIRNEFNFEDVVRLEHHITETWKNIVRQPYDRRDELIELGRKVKNISAKHEGGNVEIEKTREYPSDILDYFRDKQEIIDAGHWEALKINHRDRYNAVNTTAKMLTENGLSFIAARKLHKLI</sequence>
<gene>
    <name evidence="1" type="ORF">LCGC14_0818410</name>
</gene>
<organism evidence="1">
    <name type="scientific">marine sediment metagenome</name>
    <dbReference type="NCBI Taxonomy" id="412755"/>
    <lineage>
        <taxon>unclassified sequences</taxon>
        <taxon>metagenomes</taxon>
        <taxon>ecological metagenomes</taxon>
    </lineage>
</organism>
<comment type="caution">
    <text evidence="1">The sequence shown here is derived from an EMBL/GenBank/DDBJ whole genome shotgun (WGS) entry which is preliminary data.</text>
</comment>
<accession>A0A0F9PP73</accession>
<dbReference type="EMBL" id="LAZR01002286">
    <property type="protein sequence ID" value="KKN31984.1"/>
    <property type="molecule type" value="Genomic_DNA"/>
</dbReference>
<reference evidence="1" key="1">
    <citation type="journal article" date="2015" name="Nature">
        <title>Complex archaea that bridge the gap between prokaryotes and eukaryotes.</title>
        <authorList>
            <person name="Spang A."/>
            <person name="Saw J.H."/>
            <person name="Jorgensen S.L."/>
            <person name="Zaremba-Niedzwiedzka K."/>
            <person name="Martijn J."/>
            <person name="Lind A.E."/>
            <person name="van Eijk R."/>
            <person name="Schleper C."/>
            <person name="Guy L."/>
            <person name="Ettema T.J."/>
        </authorList>
    </citation>
    <scope>NUCLEOTIDE SEQUENCE</scope>
</reference>
<evidence type="ECO:0000313" key="1">
    <source>
        <dbReference type="EMBL" id="KKN31984.1"/>
    </source>
</evidence>